<accession>A0ABV9VHV5</accession>
<dbReference type="InterPro" id="IPR026004">
    <property type="entry name" value="Septum_form"/>
</dbReference>
<dbReference type="Proteomes" id="UP001595908">
    <property type="component" value="Unassembled WGS sequence"/>
</dbReference>
<evidence type="ECO:0000256" key="1">
    <source>
        <dbReference type="SAM" id="SignalP"/>
    </source>
</evidence>
<evidence type="ECO:0000313" key="4">
    <source>
        <dbReference type="Proteomes" id="UP001595908"/>
    </source>
</evidence>
<dbReference type="RefSeq" id="WP_033303710.1">
    <property type="nucleotide sequence ID" value="NZ_JBFAGR010000024.1"/>
</dbReference>
<feature type="domain" description="Septum formation-related" evidence="2">
    <location>
        <begin position="46"/>
        <end position="148"/>
    </location>
</feature>
<dbReference type="Pfam" id="PF13845">
    <property type="entry name" value="Septum_form"/>
    <property type="match status" value="1"/>
</dbReference>
<organism evidence="3 4">
    <name type="scientific">Streptomyces atroolivaceus</name>
    <dbReference type="NCBI Taxonomy" id="66869"/>
    <lineage>
        <taxon>Bacteria</taxon>
        <taxon>Bacillati</taxon>
        <taxon>Actinomycetota</taxon>
        <taxon>Actinomycetes</taxon>
        <taxon>Kitasatosporales</taxon>
        <taxon>Streptomycetaceae</taxon>
        <taxon>Streptomyces</taxon>
    </lineage>
</organism>
<protein>
    <submittedName>
        <fullName evidence="3">Septum formation family protein</fullName>
    </submittedName>
</protein>
<dbReference type="EMBL" id="JBHSJE010000011">
    <property type="protein sequence ID" value="MFC4982487.1"/>
    <property type="molecule type" value="Genomic_DNA"/>
</dbReference>
<sequence>MFFGVTSRSARGISAAVALLAIGAVGCADAIDSAKAGAKKAVRQRSVFSLTPGDCYNPNKAVSESEEFSVEVVPCEEAHKGQVVGEFAIEGESAYPGDSGASKIADERCPTESQKFISDTWAVPEGVDLFYYYPTSESWETGDRAVSCTYAKESGTFSGSLEDKSLNTDQTTYLKGANAVYEALWSSQPEADQIEDDLPGYKKQAKAVASALNTHVAALKAVEQPETVKLRTQLEETAEAWKDAASAGNTDDFYVAYDLAFTGIDPHKTVAARKELKLATTIPADDAEVWAS</sequence>
<dbReference type="GeneID" id="31235794"/>
<feature type="signal peptide" evidence="1">
    <location>
        <begin position="1"/>
        <end position="30"/>
    </location>
</feature>
<proteinExistence type="predicted"/>
<reference evidence="4" key="1">
    <citation type="journal article" date="2019" name="Int. J. Syst. Evol. Microbiol.">
        <title>The Global Catalogue of Microorganisms (GCM) 10K type strain sequencing project: providing services to taxonomists for standard genome sequencing and annotation.</title>
        <authorList>
            <consortium name="The Broad Institute Genomics Platform"/>
            <consortium name="The Broad Institute Genome Sequencing Center for Infectious Disease"/>
            <person name="Wu L."/>
            <person name="Ma J."/>
        </authorList>
    </citation>
    <scope>NUCLEOTIDE SEQUENCE [LARGE SCALE GENOMIC DNA]</scope>
    <source>
        <strain evidence="4">ICMP 257</strain>
    </source>
</reference>
<evidence type="ECO:0000313" key="3">
    <source>
        <dbReference type="EMBL" id="MFC4982487.1"/>
    </source>
</evidence>
<keyword evidence="4" id="KW-1185">Reference proteome</keyword>
<gene>
    <name evidence="3" type="ORF">ACFPL4_29780</name>
</gene>
<comment type="caution">
    <text evidence="3">The sequence shown here is derived from an EMBL/GenBank/DDBJ whole genome shotgun (WGS) entry which is preliminary data.</text>
</comment>
<keyword evidence="1" id="KW-0732">Signal</keyword>
<feature type="chain" id="PRO_5046124476" evidence="1">
    <location>
        <begin position="31"/>
        <end position="292"/>
    </location>
</feature>
<evidence type="ECO:0000259" key="2">
    <source>
        <dbReference type="Pfam" id="PF13845"/>
    </source>
</evidence>
<name>A0ABV9VHV5_STRAZ</name>